<feature type="transmembrane region" description="Helical" evidence="1">
    <location>
        <begin position="48"/>
        <end position="68"/>
    </location>
</feature>
<sequence length="453" mass="50169">MNTICKMALLVITLLHVTQLFMPVSLELLTFFTALLFVLGLFIQKSGFRTITLFFFTLGTLILIYYKLPFSIGMQSLTSMTNIIAIIVVMQLFSIPIEVGHYSDTVEYWLKRLFKKESSLYLFAMLVTNLFASFLLFGTVPVMVSLFNKALKNSVSQYQRFFATAIMRGYTLALFWAPGAIIILLVMQVTHVSWSQLFVPGLLLSLIGMLTSYALEHFTRLNKPIISMSETLPATSSIAKNAPKQTAHIILVIISLIVGIGLLERFSIATGTGRILLAGLIVSTIWITYYRNQPELKTVLKNYGESGIMQATDFSVFFIAVGLFAGAVDHSGILSYIQPLLQESVNHLGIFSILVIPLLFILIALCGIHPLVLAVMFGKILLSVSLPLSSVSIALILLISAAVSFIISPFAGMSLMTAKFLHVTPLEVSLKWNLLFCSLFLVEGLVFAYLWQG</sequence>
<reference evidence="2 3" key="1">
    <citation type="journal article" date="2014" name="Environ. Microbiol.">
        <title>Insights into organohalide respiration and the versatile catabolism of Sulfurospirillum multivorans gained from comparative genomics and physiological studies.</title>
        <authorList>
            <person name="Goris T."/>
            <person name="Schubert T."/>
            <person name="Gadkari J."/>
            <person name="Wubet T."/>
            <person name="Tarkka M."/>
            <person name="Buscot F."/>
            <person name="Adrian L."/>
            <person name="Diekert G."/>
        </authorList>
    </citation>
    <scope>NUCLEOTIDE SEQUENCE [LARGE SCALE GENOMIC DNA]</scope>
    <source>
        <strain evidence="3">DM 12446 / JCM 15788 / NBRC 109480</strain>
    </source>
</reference>
<feature type="transmembrane region" description="Helical" evidence="1">
    <location>
        <begin position="80"/>
        <end position="100"/>
    </location>
</feature>
<feature type="transmembrane region" description="Helical" evidence="1">
    <location>
        <begin position="169"/>
        <end position="191"/>
    </location>
</feature>
<feature type="transmembrane region" description="Helical" evidence="1">
    <location>
        <begin position="388"/>
        <end position="412"/>
    </location>
</feature>
<protein>
    <submittedName>
        <fullName evidence="2">Integral membrane protein</fullName>
    </submittedName>
</protein>
<keyword evidence="1" id="KW-0812">Transmembrane</keyword>
<feature type="transmembrane region" description="Helical" evidence="1">
    <location>
        <begin position="311"/>
        <end position="328"/>
    </location>
</feature>
<feature type="transmembrane region" description="Helical" evidence="1">
    <location>
        <begin position="432"/>
        <end position="451"/>
    </location>
</feature>
<accession>A0AA86DXP6</accession>
<feature type="transmembrane region" description="Helical" evidence="1">
    <location>
        <begin position="269"/>
        <end position="290"/>
    </location>
</feature>
<proteinExistence type="predicted"/>
<dbReference type="EMBL" id="CP007201">
    <property type="protein sequence ID" value="AHJ12278.1"/>
    <property type="molecule type" value="Genomic_DNA"/>
</dbReference>
<feature type="transmembrane region" description="Helical" evidence="1">
    <location>
        <begin position="348"/>
        <end position="376"/>
    </location>
</feature>
<feature type="transmembrane region" description="Helical" evidence="1">
    <location>
        <begin position="197"/>
        <end position="215"/>
    </location>
</feature>
<dbReference type="AlphaFoldDB" id="A0AA86DXP6"/>
<keyword evidence="1" id="KW-1133">Transmembrane helix</keyword>
<name>A0AA86DXP6_SULMK</name>
<feature type="transmembrane region" description="Helical" evidence="1">
    <location>
        <begin position="20"/>
        <end position="42"/>
    </location>
</feature>
<dbReference type="KEGG" id="smul:SMUL_1012"/>
<dbReference type="RefSeq" id="WP_025344168.1">
    <property type="nucleotide sequence ID" value="NZ_CP007201.1"/>
</dbReference>
<evidence type="ECO:0000256" key="1">
    <source>
        <dbReference type="SAM" id="Phobius"/>
    </source>
</evidence>
<dbReference type="Proteomes" id="UP000019322">
    <property type="component" value="Chromosome"/>
</dbReference>
<feature type="transmembrane region" description="Helical" evidence="1">
    <location>
        <begin position="246"/>
        <end position="263"/>
    </location>
</feature>
<evidence type="ECO:0000313" key="2">
    <source>
        <dbReference type="EMBL" id="AHJ12278.1"/>
    </source>
</evidence>
<gene>
    <name evidence="2" type="ORF">SMUL_1012</name>
</gene>
<keyword evidence="1" id="KW-0472">Membrane</keyword>
<evidence type="ECO:0000313" key="3">
    <source>
        <dbReference type="Proteomes" id="UP000019322"/>
    </source>
</evidence>
<feature type="transmembrane region" description="Helical" evidence="1">
    <location>
        <begin position="120"/>
        <end position="148"/>
    </location>
</feature>
<organism evidence="2 3">
    <name type="scientific">Sulfurospirillum multivorans (strain DM 12446 / JCM 15788 / NBRC 109480)</name>
    <dbReference type="NCBI Taxonomy" id="1150621"/>
    <lineage>
        <taxon>Bacteria</taxon>
        <taxon>Pseudomonadati</taxon>
        <taxon>Campylobacterota</taxon>
        <taxon>Epsilonproteobacteria</taxon>
        <taxon>Campylobacterales</taxon>
        <taxon>Sulfurospirillaceae</taxon>
        <taxon>Sulfurospirillum</taxon>
    </lineage>
</organism>